<gene>
    <name evidence="1" type="ORF">GMARGA_LOCUS40740</name>
</gene>
<feature type="non-terminal residue" evidence="1">
    <location>
        <position position="48"/>
    </location>
</feature>
<evidence type="ECO:0000313" key="2">
    <source>
        <dbReference type="Proteomes" id="UP000789901"/>
    </source>
</evidence>
<comment type="caution">
    <text evidence="1">The sequence shown here is derived from an EMBL/GenBank/DDBJ whole genome shotgun (WGS) entry which is preliminary data.</text>
</comment>
<sequence>MNLSSAEQQEKMNSILYFCDEEKHNQYIVFSSDYCILELCGEAKRLKK</sequence>
<accession>A0ABN7XC95</accession>
<evidence type="ECO:0000313" key="1">
    <source>
        <dbReference type="EMBL" id="CAG8851433.1"/>
    </source>
</evidence>
<name>A0ABN7XC95_GIGMA</name>
<protein>
    <submittedName>
        <fullName evidence="1">14081_t:CDS:1</fullName>
    </submittedName>
</protein>
<organism evidence="1 2">
    <name type="scientific">Gigaspora margarita</name>
    <dbReference type="NCBI Taxonomy" id="4874"/>
    <lineage>
        <taxon>Eukaryota</taxon>
        <taxon>Fungi</taxon>
        <taxon>Fungi incertae sedis</taxon>
        <taxon>Mucoromycota</taxon>
        <taxon>Glomeromycotina</taxon>
        <taxon>Glomeromycetes</taxon>
        <taxon>Diversisporales</taxon>
        <taxon>Gigasporaceae</taxon>
        <taxon>Gigaspora</taxon>
    </lineage>
</organism>
<dbReference type="EMBL" id="CAJVQB010106086">
    <property type="protein sequence ID" value="CAG8851433.1"/>
    <property type="molecule type" value="Genomic_DNA"/>
</dbReference>
<dbReference type="Proteomes" id="UP000789901">
    <property type="component" value="Unassembled WGS sequence"/>
</dbReference>
<reference evidence="1 2" key="1">
    <citation type="submission" date="2021-06" db="EMBL/GenBank/DDBJ databases">
        <authorList>
            <person name="Kallberg Y."/>
            <person name="Tangrot J."/>
            <person name="Rosling A."/>
        </authorList>
    </citation>
    <scope>NUCLEOTIDE SEQUENCE [LARGE SCALE GENOMIC DNA]</scope>
    <source>
        <strain evidence="1 2">120-4 pot B 10/14</strain>
    </source>
</reference>
<proteinExistence type="predicted"/>
<keyword evidence="2" id="KW-1185">Reference proteome</keyword>